<evidence type="ECO:0000256" key="2">
    <source>
        <dbReference type="ARBA" id="ARBA00023002"/>
    </source>
</evidence>
<keyword evidence="1" id="KW-0479">Metal-binding</keyword>
<dbReference type="Pfam" id="PF00394">
    <property type="entry name" value="Cu-oxidase"/>
    <property type="match status" value="1"/>
</dbReference>
<dbReference type="CDD" id="cd04232">
    <property type="entry name" value="CuRO_1_CueO_FtsP"/>
    <property type="match status" value="1"/>
</dbReference>
<evidence type="ECO:0000259" key="5">
    <source>
        <dbReference type="Pfam" id="PF07732"/>
    </source>
</evidence>
<evidence type="ECO:0000313" key="6">
    <source>
        <dbReference type="EMBL" id="SFV82378.1"/>
    </source>
</evidence>
<evidence type="ECO:0000256" key="1">
    <source>
        <dbReference type="ARBA" id="ARBA00022723"/>
    </source>
</evidence>
<organism evidence="7">
    <name type="scientific">hydrothermal vent metagenome</name>
    <dbReference type="NCBI Taxonomy" id="652676"/>
    <lineage>
        <taxon>unclassified sequences</taxon>
        <taxon>metagenomes</taxon>
        <taxon>ecological metagenomes</taxon>
    </lineage>
</organism>
<dbReference type="AlphaFoldDB" id="A0A1W1DTS5"/>
<dbReference type="Pfam" id="PF07731">
    <property type="entry name" value="Cu-oxidase_2"/>
    <property type="match status" value="1"/>
</dbReference>
<accession>A0A1W1DTS5</accession>
<evidence type="ECO:0000313" key="7">
    <source>
        <dbReference type="EMBL" id="SFV85171.1"/>
    </source>
</evidence>
<evidence type="ECO:0000259" key="4">
    <source>
        <dbReference type="Pfam" id="PF07731"/>
    </source>
</evidence>
<feature type="domain" description="Plastocyanin-like" evidence="5">
    <location>
        <begin position="54"/>
        <end position="169"/>
    </location>
</feature>
<dbReference type="CDD" id="cd13890">
    <property type="entry name" value="CuRO_3_CueO_FtsP"/>
    <property type="match status" value="1"/>
</dbReference>
<dbReference type="Pfam" id="PF07732">
    <property type="entry name" value="Cu-oxidase_3"/>
    <property type="match status" value="1"/>
</dbReference>
<protein>
    <submittedName>
        <fullName evidence="7">Multicopper oxidase</fullName>
    </submittedName>
</protein>
<proteinExistence type="predicted"/>
<dbReference type="EMBL" id="FPHW01000190">
    <property type="protein sequence ID" value="SFV85171.1"/>
    <property type="molecule type" value="Genomic_DNA"/>
</dbReference>
<dbReference type="InterPro" id="IPR045087">
    <property type="entry name" value="Cu-oxidase_fam"/>
</dbReference>
<keyword evidence="2" id="KW-0560">Oxidoreductase</keyword>
<dbReference type="InterPro" id="IPR008972">
    <property type="entry name" value="Cupredoxin"/>
</dbReference>
<dbReference type="GO" id="GO:0005507">
    <property type="term" value="F:copper ion binding"/>
    <property type="evidence" value="ECO:0007669"/>
    <property type="project" value="InterPro"/>
</dbReference>
<dbReference type="PANTHER" id="PTHR48267">
    <property type="entry name" value="CUPREDOXIN SUPERFAMILY PROTEIN"/>
    <property type="match status" value="1"/>
</dbReference>
<feature type="domain" description="Plastocyanin-like" evidence="3">
    <location>
        <begin position="226"/>
        <end position="290"/>
    </location>
</feature>
<name>A0A1W1DTS5_9ZZZZ</name>
<dbReference type="SUPFAM" id="SSF49503">
    <property type="entry name" value="Cupredoxins"/>
    <property type="match status" value="3"/>
</dbReference>
<dbReference type="InterPro" id="IPR002355">
    <property type="entry name" value="Cu_oxidase_Cu_BS"/>
</dbReference>
<feature type="domain" description="Plastocyanin-like" evidence="4">
    <location>
        <begin position="387"/>
        <end position="499"/>
    </location>
</feature>
<dbReference type="InterPro" id="IPR011707">
    <property type="entry name" value="Cu-oxidase-like_N"/>
</dbReference>
<dbReference type="CDD" id="cd13867">
    <property type="entry name" value="CuRO_2_CueO_FtsP"/>
    <property type="match status" value="1"/>
</dbReference>
<dbReference type="InterPro" id="IPR001117">
    <property type="entry name" value="Cu-oxidase_2nd"/>
</dbReference>
<dbReference type="InterPro" id="IPR011706">
    <property type="entry name" value="Cu-oxidase_C"/>
</dbReference>
<evidence type="ECO:0000259" key="3">
    <source>
        <dbReference type="Pfam" id="PF00394"/>
    </source>
</evidence>
<dbReference type="GO" id="GO:0016491">
    <property type="term" value="F:oxidoreductase activity"/>
    <property type="evidence" value="ECO:0007669"/>
    <property type="project" value="UniProtKB-KW"/>
</dbReference>
<dbReference type="Gene3D" id="2.60.40.420">
    <property type="entry name" value="Cupredoxins - blue copper proteins"/>
    <property type="match status" value="3"/>
</dbReference>
<reference evidence="7" key="1">
    <citation type="submission" date="2016-10" db="EMBL/GenBank/DDBJ databases">
        <authorList>
            <person name="de Groot N.N."/>
        </authorList>
    </citation>
    <scope>NUCLEOTIDE SEQUENCE</scope>
</reference>
<dbReference type="PANTHER" id="PTHR48267:SF1">
    <property type="entry name" value="BILIRUBIN OXIDASE"/>
    <property type="match status" value="1"/>
</dbReference>
<sequence length="500" mass="55559">MLSRRKFIQSILAFAILPKQLLQAKGFLSPNIFRVPPLELGRRSGKDVYFDLSIQSGTSQILPNVSTKTWGINQPFLGVTLRASRGDSVHVNVVNNIHKTTTLHWHGVKLPAKADGGPHQPIKPSAKWLSEFDIIQPAASLWYHSHQMHETGEQVYQGLAGMFIIDDENSQSLNLPSEYGVDDFPVIIQDKDFNQDGSMQYLSGMRDGMMGKKGSTILVNGVVNPVLKAKKSLIRLRILNGSNARIYQLQFDDNRSFKIIASDGGLLEKPITTKKFTLAPAERIEIVVDVTDGGMPILKHNASHDSMSGMGGGGMMGGMGMMRSMMNEKKEFNIFQIDGSQTALSTATVVEKLSTHAAYSRKTVVQQRLMTLQMNMGPQLMIASLLGSKDLLTINGKSMDMKRIDEVVKAGTVEVWTIKNDSMMAHPFHIHNVQFKVVSRKGGVHGHELGYKDVVLVHPDETVEVVMKFPEFSDANTPYMYHCHILEHEDRGMMGQFVVV</sequence>
<dbReference type="PROSITE" id="PS00080">
    <property type="entry name" value="MULTICOPPER_OXIDASE2"/>
    <property type="match status" value="1"/>
</dbReference>
<gene>
    <name evidence="6" type="ORF">MNB_SUP05-6-1071</name>
    <name evidence="7" type="ORF">MNB_SUP05-7-1056</name>
</gene>
<dbReference type="EMBL" id="FPHV01000182">
    <property type="protein sequence ID" value="SFV82378.1"/>
    <property type="molecule type" value="Genomic_DNA"/>
</dbReference>